<keyword evidence="10" id="KW-1185">Reference proteome</keyword>
<protein>
    <submittedName>
        <fullName evidence="9">Unplaced genomic scaffold K443scaffold_61, whole genome shotgun sequence</fullName>
    </submittedName>
</protein>
<feature type="compositionally biased region" description="Basic and acidic residues" evidence="7">
    <location>
        <begin position="468"/>
        <end position="481"/>
    </location>
</feature>
<dbReference type="GO" id="GO:0043161">
    <property type="term" value="P:proteasome-mediated ubiquitin-dependent protein catabolic process"/>
    <property type="evidence" value="ECO:0007669"/>
    <property type="project" value="TreeGrafter"/>
</dbReference>
<feature type="compositionally biased region" description="Low complexity" evidence="7">
    <location>
        <begin position="542"/>
        <end position="558"/>
    </location>
</feature>
<keyword evidence="4" id="KW-0677">Repeat</keyword>
<dbReference type="InterPro" id="IPR000225">
    <property type="entry name" value="Armadillo"/>
</dbReference>
<dbReference type="PANTHER" id="PTHR15651">
    <property type="entry name" value="ARMADILLO REPEAT-CONTAINING PROTEIN 8"/>
    <property type="match status" value="1"/>
</dbReference>
<sequence length="980" mass="105300">MKAFGIFTVIALTTLINGSSAAWCECKEKDWPWDIQNMSASRTCCTLVMHRELMDGISAFGLTQKDWCDTSGDKMEQYKKCTYKRFSHDRLDWTMTVDICSLKKVKNSVIGNPIAKLELSQDVNFIKSLIDCLEERNIDVCTEAAHILSSLSYANPSSFITLLRLNAPRAFLFSINNFTPTTPPSLRTAFTRALRSITISIADIVEPSLWGLNPEYSIPIREEAKEALEHLLQPDSLDVWLPLLEEGGTAVPMMLANVLRSGEYRRVVAEWVPLEMRQKEVKTRRGWEKMGVGGPFGRQGGWVARGLVALLSGRDAKVQEAALSALASLAKENPVVASALCKSPNDKDQKPTASPLSSIITLTRSRHVDVQLAACLCATHITRARQPPPPPDDGTIRIILSTLIRFISPQSTDTAPNKTKAAFILYFLTSDDRKLCELAHSRGCVVFLGRLLKELVTVPPTTLSSGGGRKEARDEDVGQEKDQEEDEEPESTAQLREAVLMALASLSLFSEAVRRIVTDELGLLPCLLVILNRGRRPPSPLSSPSSSVTPPSSSSVTPAGDSSYTKPKHVGTRHAACQLIRALSRSVSVLRTSIVDSGLGMVIFRVFMDGWFIDAEGKFIDGKEKGDEGGKRKEDGEDRRVVAAALAGVCNVVNEFSVLKAIYLEQGLLKRLASIIINSGDLSLKINALWAIKNLVWKTETETKRNVMREVGWGYLIGLLTDPDESIQEQAFAILRNLTESEEGIEMVFSEVGPKVLDIIAATLGGSACACDDVMLQAANTLGNLSNTPSEASQSLILTHPHLLTSLRTALAESRADIKKPLVSAVWELVKPDPRGRRGAFVDAGIVGTLRRLCEWTGVVGLGGGSTSPSSPSALGGGGGGAGRRGSNASSPTTSIAIPGGGGGGGGGGVYGSWGGGGATYSGLPVYYHSPHHAGMGGHHGHAGGGQLGFGGGSDGDKDVVERARVALDWLEHGNVYVGT</sequence>
<dbReference type="PANTHER" id="PTHR15651:SF7">
    <property type="entry name" value="ARMADILLO REPEAT-CONTAINING PROTEIN 8"/>
    <property type="match status" value="1"/>
</dbReference>
<evidence type="ECO:0000256" key="2">
    <source>
        <dbReference type="ARBA" id="ARBA00004496"/>
    </source>
</evidence>
<dbReference type="GO" id="GO:0005634">
    <property type="term" value="C:nucleus"/>
    <property type="evidence" value="ECO:0007669"/>
    <property type="project" value="UniProtKB-SubCell"/>
</dbReference>
<keyword evidence="3" id="KW-0963">Cytoplasm</keyword>
<evidence type="ECO:0000256" key="1">
    <source>
        <dbReference type="ARBA" id="ARBA00004123"/>
    </source>
</evidence>
<feature type="compositionally biased region" description="Gly residues" evidence="7">
    <location>
        <begin position="875"/>
        <end position="884"/>
    </location>
</feature>
<evidence type="ECO:0000256" key="7">
    <source>
        <dbReference type="SAM" id="MobiDB-lite"/>
    </source>
</evidence>
<evidence type="ECO:0000256" key="5">
    <source>
        <dbReference type="ARBA" id="ARBA00023242"/>
    </source>
</evidence>
<reference evidence="9 10" key="1">
    <citation type="submission" date="2014-04" db="EMBL/GenBank/DDBJ databases">
        <authorList>
            <consortium name="DOE Joint Genome Institute"/>
            <person name="Kuo A."/>
            <person name="Kohler A."/>
            <person name="Nagy L.G."/>
            <person name="Floudas D."/>
            <person name="Copeland A."/>
            <person name="Barry K.W."/>
            <person name="Cichocki N."/>
            <person name="Veneault-Fourrey C."/>
            <person name="LaButti K."/>
            <person name="Lindquist E.A."/>
            <person name="Lipzen A."/>
            <person name="Lundell T."/>
            <person name="Morin E."/>
            <person name="Murat C."/>
            <person name="Sun H."/>
            <person name="Tunlid A."/>
            <person name="Henrissat B."/>
            <person name="Grigoriev I.V."/>
            <person name="Hibbett D.S."/>
            <person name="Martin F."/>
            <person name="Nordberg H.P."/>
            <person name="Cantor M.N."/>
            <person name="Hua S.X."/>
        </authorList>
    </citation>
    <scope>NUCLEOTIDE SEQUENCE [LARGE SCALE GENOMIC DNA]</scope>
    <source>
        <strain evidence="9 10">LaAM-08-1</strain>
    </source>
</reference>
<dbReference type="OrthoDB" id="5559898at2759"/>
<feature type="region of interest" description="Disordered" evidence="7">
    <location>
        <begin position="461"/>
        <end position="492"/>
    </location>
</feature>
<accession>A0A0C9Y285</accession>
<name>A0A0C9Y285_9AGAR</name>
<comment type="subcellular location">
    <subcellularLocation>
        <location evidence="2">Cytoplasm</location>
    </subcellularLocation>
    <subcellularLocation>
        <location evidence="1">Nucleus</location>
    </subcellularLocation>
</comment>
<dbReference type="InterPro" id="IPR038739">
    <property type="entry name" value="ARMC8/Vid28"/>
</dbReference>
<feature type="region of interest" description="Disordered" evidence="7">
    <location>
        <begin position="537"/>
        <end position="569"/>
    </location>
</feature>
<dbReference type="SUPFAM" id="SSF48371">
    <property type="entry name" value="ARM repeat"/>
    <property type="match status" value="2"/>
</dbReference>
<dbReference type="AlphaFoldDB" id="A0A0C9Y285"/>
<dbReference type="SMART" id="SM00185">
    <property type="entry name" value="ARM"/>
    <property type="match status" value="4"/>
</dbReference>
<feature type="chain" id="PRO_5002217217" evidence="8">
    <location>
        <begin position="22"/>
        <end position="980"/>
    </location>
</feature>
<dbReference type="GO" id="GO:0005737">
    <property type="term" value="C:cytoplasm"/>
    <property type="evidence" value="ECO:0007669"/>
    <property type="project" value="UniProtKB-SubCell"/>
</dbReference>
<evidence type="ECO:0000313" key="10">
    <source>
        <dbReference type="Proteomes" id="UP000054477"/>
    </source>
</evidence>
<keyword evidence="5" id="KW-0539">Nucleus</keyword>
<evidence type="ECO:0000256" key="6">
    <source>
        <dbReference type="PROSITE-ProRule" id="PRU00259"/>
    </source>
</evidence>
<dbReference type="Gene3D" id="1.25.10.10">
    <property type="entry name" value="Leucine-rich Repeat Variant"/>
    <property type="match status" value="3"/>
</dbReference>
<feature type="repeat" description="ARM" evidence="6">
    <location>
        <begin position="711"/>
        <end position="753"/>
    </location>
</feature>
<dbReference type="InterPro" id="IPR011989">
    <property type="entry name" value="ARM-like"/>
</dbReference>
<dbReference type="GO" id="GO:0034657">
    <property type="term" value="C:GID complex"/>
    <property type="evidence" value="ECO:0007669"/>
    <property type="project" value="TreeGrafter"/>
</dbReference>
<evidence type="ECO:0000256" key="4">
    <source>
        <dbReference type="ARBA" id="ARBA00022737"/>
    </source>
</evidence>
<evidence type="ECO:0000256" key="8">
    <source>
        <dbReference type="SAM" id="SignalP"/>
    </source>
</evidence>
<dbReference type="Proteomes" id="UP000054477">
    <property type="component" value="Unassembled WGS sequence"/>
</dbReference>
<reference evidence="10" key="2">
    <citation type="submission" date="2015-01" db="EMBL/GenBank/DDBJ databases">
        <title>Evolutionary Origins and Diversification of the Mycorrhizal Mutualists.</title>
        <authorList>
            <consortium name="DOE Joint Genome Institute"/>
            <consortium name="Mycorrhizal Genomics Consortium"/>
            <person name="Kohler A."/>
            <person name="Kuo A."/>
            <person name="Nagy L.G."/>
            <person name="Floudas D."/>
            <person name="Copeland A."/>
            <person name="Barry K.W."/>
            <person name="Cichocki N."/>
            <person name="Veneault-Fourrey C."/>
            <person name="LaButti K."/>
            <person name="Lindquist E.A."/>
            <person name="Lipzen A."/>
            <person name="Lundell T."/>
            <person name="Morin E."/>
            <person name="Murat C."/>
            <person name="Riley R."/>
            <person name="Ohm R."/>
            <person name="Sun H."/>
            <person name="Tunlid A."/>
            <person name="Henrissat B."/>
            <person name="Grigoriev I.V."/>
            <person name="Hibbett D.S."/>
            <person name="Martin F."/>
        </authorList>
    </citation>
    <scope>NUCLEOTIDE SEQUENCE [LARGE SCALE GENOMIC DNA]</scope>
    <source>
        <strain evidence="10">LaAM-08-1</strain>
    </source>
</reference>
<dbReference type="HOGENOM" id="CLU_002741_0_0_1"/>
<dbReference type="STRING" id="1095629.A0A0C9Y285"/>
<organism evidence="9 10">
    <name type="scientific">Laccaria amethystina LaAM-08-1</name>
    <dbReference type="NCBI Taxonomy" id="1095629"/>
    <lineage>
        <taxon>Eukaryota</taxon>
        <taxon>Fungi</taxon>
        <taxon>Dikarya</taxon>
        <taxon>Basidiomycota</taxon>
        <taxon>Agaricomycotina</taxon>
        <taxon>Agaricomycetes</taxon>
        <taxon>Agaricomycetidae</taxon>
        <taxon>Agaricales</taxon>
        <taxon>Agaricineae</taxon>
        <taxon>Hydnangiaceae</taxon>
        <taxon>Laccaria</taxon>
    </lineage>
</organism>
<evidence type="ECO:0000256" key="3">
    <source>
        <dbReference type="ARBA" id="ARBA00022490"/>
    </source>
</evidence>
<dbReference type="EMBL" id="KN838596">
    <property type="protein sequence ID" value="KIK02183.1"/>
    <property type="molecule type" value="Genomic_DNA"/>
</dbReference>
<feature type="signal peptide" evidence="8">
    <location>
        <begin position="1"/>
        <end position="21"/>
    </location>
</feature>
<gene>
    <name evidence="9" type="ORF">K443DRAFT_659261</name>
</gene>
<proteinExistence type="predicted"/>
<dbReference type="PROSITE" id="PS50176">
    <property type="entry name" value="ARM_REPEAT"/>
    <property type="match status" value="1"/>
</dbReference>
<keyword evidence="8" id="KW-0732">Signal</keyword>
<dbReference type="InterPro" id="IPR016024">
    <property type="entry name" value="ARM-type_fold"/>
</dbReference>
<evidence type="ECO:0000313" key="9">
    <source>
        <dbReference type="EMBL" id="KIK02183.1"/>
    </source>
</evidence>
<feature type="region of interest" description="Disordered" evidence="7">
    <location>
        <begin position="865"/>
        <end position="902"/>
    </location>
</feature>